<keyword evidence="3" id="KW-1185">Reference proteome</keyword>
<sequence length="61" mass="6831">MTEQKSKGHVEFRQPSVKLVADIRGDAQMRENIDDMQMSDGYPGSCGLVSSDKRNTVRKSD</sequence>
<feature type="region of interest" description="Disordered" evidence="1">
    <location>
        <begin position="35"/>
        <end position="61"/>
    </location>
</feature>
<dbReference type="Proteomes" id="UP000317036">
    <property type="component" value="Unassembled WGS sequence"/>
</dbReference>
<proteinExistence type="predicted"/>
<dbReference type="EMBL" id="VNJI01000109">
    <property type="protein sequence ID" value="TVX97434.1"/>
    <property type="molecule type" value="Genomic_DNA"/>
</dbReference>
<dbReference type="OrthoDB" id="2661833at2"/>
<organism evidence="2 3">
    <name type="scientific">Paenibacillus cremeus</name>
    <dbReference type="NCBI Taxonomy" id="2163881"/>
    <lineage>
        <taxon>Bacteria</taxon>
        <taxon>Bacillati</taxon>
        <taxon>Bacillota</taxon>
        <taxon>Bacilli</taxon>
        <taxon>Bacillales</taxon>
        <taxon>Paenibacillaceae</taxon>
        <taxon>Paenibacillus</taxon>
    </lineage>
</organism>
<evidence type="ECO:0000256" key="1">
    <source>
        <dbReference type="SAM" id="MobiDB-lite"/>
    </source>
</evidence>
<evidence type="ECO:0000313" key="3">
    <source>
        <dbReference type="Proteomes" id="UP000317036"/>
    </source>
</evidence>
<dbReference type="AlphaFoldDB" id="A0A559JC23"/>
<comment type="caution">
    <text evidence="2">The sequence shown here is derived from an EMBL/GenBank/DDBJ whole genome shotgun (WGS) entry which is preliminary data.</text>
</comment>
<accession>A0A559JC23</accession>
<gene>
    <name evidence="2" type="ORF">FPZ49_35160</name>
</gene>
<protein>
    <submittedName>
        <fullName evidence="2">Uncharacterized protein</fullName>
    </submittedName>
</protein>
<name>A0A559JC23_9BACL</name>
<dbReference type="RefSeq" id="WP_144855326.1">
    <property type="nucleotide sequence ID" value="NZ_VNJI01000109.1"/>
</dbReference>
<feature type="compositionally biased region" description="Basic and acidic residues" evidence="1">
    <location>
        <begin position="51"/>
        <end position="61"/>
    </location>
</feature>
<evidence type="ECO:0000313" key="2">
    <source>
        <dbReference type="EMBL" id="TVX97434.1"/>
    </source>
</evidence>
<reference evidence="2 3" key="1">
    <citation type="submission" date="2019-07" db="EMBL/GenBank/DDBJ databases">
        <authorList>
            <person name="Kim J."/>
        </authorList>
    </citation>
    <scope>NUCLEOTIDE SEQUENCE [LARGE SCALE GENOMIC DNA]</scope>
    <source>
        <strain evidence="2 3">JC52</strain>
    </source>
</reference>